<protein>
    <submittedName>
        <fullName evidence="1">Uncharacterized protein</fullName>
    </submittedName>
</protein>
<comment type="caution">
    <text evidence="1">The sequence shown here is derived from an EMBL/GenBank/DDBJ whole genome shotgun (WGS) entry which is preliminary data.</text>
</comment>
<proteinExistence type="predicted"/>
<evidence type="ECO:0000313" key="1">
    <source>
        <dbReference type="EMBL" id="GAE20111.1"/>
    </source>
</evidence>
<organism evidence="1 2">
    <name type="scientific">Bacteroides pyogenes DSM 20611 = JCM 6294</name>
    <dbReference type="NCBI Taxonomy" id="1121100"/>
    <lineage>
        <taxon>Bacteria</taxon>
        <taxon>Pseudomonadati</taxon>
        <taxon>Bacteroidota</taxon>
        <taxon>Bacteroidia</taxon>
        <taxon>Bacteroidales</taxon>
        <taxon>Bacteroidaceae</taxon>
        <taxon>Bacteroides</taxon>
    </lineage>
</organism>
<dbReference type="AlphaFoldDB" id="W4PJW9"/>
<dbReference type="Proteomes" id="UP000018842">
    <property type="component" value="Unassembled WGS sequence"/>
</dbReference>
<gene>
    <name evidence="1" type="ORF">JCM6294_3261</name>
</gene>
<accession>W4PJW9</accession>
<reference evidence="2" key="1">
    <citation type="journal article" date="2014" name="Genome">
        <title>Draft Genome Sequences of Three Strains of Bacteroides pyogenes Isolated from a Cat and Swine.</title>
        <authorList>
            <person name="Sakamoto M."/>
            <person name="Oshima K."/>
            <person name="Suda W."/>
            <person name="Kitamura K."/>
            <person name="Iida T."/>
            <person name="Hattori M."/>
            <person name="Ohkuma M."/>
        </authorList>
    </citation>
    <scope>NUCLEOTIDE SEQUENCE [LARGE SCALE GENOMIC DNA]</scope>
    <source>
        <strain evidence="2">JCM 6294</strain>
    </source>
</reference>
<dbReference type="EMBL" id="BAIR01000038">
    <property type="protein sequence ID" value="GAE20111.1"/>
    <property type="molecule type" value="Genomic_DNA"/>
</dbReference>
<dbReference type="InterPro" id="IPR011990">
    <property type="entry name" value="TPR-like_helical_dom_sf"/>
</dbReference>
<name>W4PJW9_9BACE</name>
<sequence>MEQINKLKELINQGEVDKAIEQLDLLLQDSSDNKEKEVFYYLRGNAYRKKEDWKQLWIITSTPSSSIPKVLPCKPERW</sequence>
<evidence type="ECO:0000313" key="2">
    <source>
        <dbReference type="Proteomes" id="UP000018842"/>
    </source>
</evidence>
<dbReference type="STRING" id="1121100.GCA_000428105_02561"/>
<dbReference type="Gene3D" id="1.25.40.10">
    <property type="entry name" value="Tetratricopeptide repeat domain"/>
    <property type="match status" value="1"/>
</dbReference>
<dbReference type="SUPFAM" id="SSF48452">
    <property type="entry name" value="TPR-like"/>
    <property type="match status" value="1"/>
</dbReference>